<sequence>MVSFAHLISLLFVLVAISRADEKASPKTEDVDEKFFWGGFGRNGWGMGSGYYLYNTWPVFYNRYTTFLGGPCYGYSLFPYRFMYNGFFVKASDGAQSVSRRAISLDAEQLFRRDTGHSVTCSTHGEAPKTFLVKDCLDAVHQLVEKKISTASHGTCKLALANGKEKVAPGLIPAKDLEKGVHGILKACATPATAEKETAEGKSSPKDDDKQIVMLLTSA</sequence>
<dbReference type="VEuPathDB" id="FungiDB:PTTG_05844"/>
<dbReference type="Proteomes" id="UP000005240">
    <property type="component" value="Unassembled WGS sequence"/>
</dbReference>
<dbReference type="EMBL" id="ADAS02000123">
    <property type="protein sequence ID" value="OAV89603.1"/>
    <property type="molecule type" value="Genomic_DNA"/>
</dbReference>
<evidence type="ECO:0000313" key="3">
    <source>
        <dbReference type="EnsemblFungi" id="PTTG_05844-t43_1-p1"/>
    </source>
</evidence>
<proteinExistence type="predicted"/>
<evidence type="ECO:0000313" key="2">
    <source>
        <dbReference type="EMBL" id="OAV89603.1"/>
    </source>
</evidence>
<feature type="signal peptide" evidence="1">
    <location>
        <begin position="1"/>
        <end position="20"/>
    </location>
</feature>
<feature type="chain" id="PRO_5008109765" evidence="1">
    <location>
        <begin position="21"/>
        <end position="219"/>
    </location>
</feature>
<reference evidence="2" key="1">
    <citation type="submission" date="2009-11" db="EMBL/GenBank/DDBJ databases">
        <authorList>
            <consortium name="The Broad Institute Genome Sequencing Platform"/>
            <person name="Ward D."/>
            <person name="Feldgarden M."/>
            <person name="Earl A."/>
            <person name="Young S.K."/>
            <person name="Zeng Q."/>
            <person name="Koehrsen M."/>
            <person name="Alvarado L."/>
            <person name="Berlin A."/>
            <person name="Bochicchio J."/>
            <person name="Borenstein D."/>
            <person name="Chapman S.B."/>
            <person name="Chen Z."/>
            <person name="Engels R."/>
            <person name="Freedman E."/>
            <person name="Gellesch M."/>
            <person name="Goldberg J."/>
            <person name="Griggs A."/>
            <person name="Gujja S."/>
            <person name="Heilman E."/>
            <person name="Heiman D."/>
            <person name="Hepburn T."/>
            <person name="Howarth C."/>
            <person name="Jen D."/>
            <person name="Larson L."/>
            <person name="Lewis B."/>
            <person name="Mehta T."/>
            <person name="Park D."/>
            <person name="Pearson M."/>
            <person name="Roberts A."/>
            <person name="Saif S."/>
            <person name="Shea T."/>
            <person name="Shenoy N."/>
            <person name="Sisk P."/>
            <person name="Stolte C."/>
            <person name="Sykes S."/>
            <person name="Thomson T."/>
            <person name="Walk T."/>
            <person name="White J."/>
            <person name="Yandava C."/>
            <person name="Izard J."/>
            <person name="Baranova O.V."/>
            <person name="Blanton J.M."/>
            <person name="Tanner A.C."/>
            <person name="Dewhirst F.E."/>
            <person name="Haas B."/>
            <person name="Nusbaum C."/>
            <person name="Birren B."/>
        </authorList>
    </citation>
    <scope>NUCLEOTIDE SEQUENCE [LARGE SCALE GENOMIC DNA]</scope>
    <source>
        <strain evidence="2">1-1 BBBD Race 1</strain>
    </source>
</reference>
<evidence type="ECO:0000256" key="1">
    <source>
        <dbReference type="SAM" id="SignalP"/>
    </source>
</evidence>
<gene>
    <name evidence="2" type="ORF">PTTG_05844</name>
</gene>
<reference evidence="3 4" key="3">
    <citation type="journal article" date="2017" name="G3 (Bethesda)">
        <title>Comparative analysis highlights variable genome content of wheat rusts and divergence of the mating loci.</title>
        <authorList>
            <person name="Cuomo C.A."/>
            <person name="Bakkeren G."/>
            <person name="Khalil H.B."/>
            <person name="Panwar V."/>
            <person name="Joly D."/>
            <person name="Linning R."/>
            <person name="Sakthikumar S."/>
            <person name="Song X."/>
            <person name="Adiconis X."/>
            <person name="Fan L."/>
            <person name="Goldberg J.M."/>
            <person name="Levin J.Z."/>
            <person name="Young S."/>
            <person name="Zeng Q."/>
            <person name="Anikster Y."/>
            <person name="Bruce M."/>
            <person name="Wang M."/>
            <person name="Yin C."/>
            <person name="McCallum B."/>
            <person name="Szabo L.J."/>
            <person name="Hulbert S."/>
            <person name="Chen X."/>
            <person name="Fellers J.P."/>
        </authorList>
    </citation>
    <scope>NUCLEOTIDE SEQUENCE</scope>
    <source>
        <strain evidence="4">Isolate 1-1 / race 1 (BBBD)</strain>
        <strain evidence="3">isolate 1-1 / race 1 (BBBD)</strain>
    </source>
</reference>
<dbReference type="EnsemblFungi" id="PTTG_05844-t43_1">
    <property type="protein sequence ID" value="PTTG_05844-t43_1-p1"/>
    <property type="gene ID" value="PTTG_05844"/>
</dbReference>
<name>A0A180GCG3_PUCT1</name>
<reference evidence="2" key="2">
    <citation type="submission" date="2016-05" db="EMBL/GenBank/DDBJ databases">
        <title>Comparative analysis highlights variable genome content of wheat rusts and divergence of the mating loci.</title>
        <authorList>
            <person name="Cuomo C.A."/>
            <person name="Bakkeren G."/>
            <person name="Szabo L."/>
            <person name="Khalil H."/>
            <person name="Joly D."/>
            <person name="Goldberg J."/>
            <person name="Young S."/>
            <person name="Zeng Q."/>
            <person name="Fellers J."/>
        </authorList>
    </citation>
    <scope>NUCLEOTIDE SEQUENCE [LARGE SCALE GENOMIC DNA]</scope>
    <source>
        <strain evidence="2">1-1 BBBD Race 1</strain>
    </source>
</reference>
<evidence type="ECO:0000313" key="4">
    <source>
        <dbReference type="Proteomes" id="UP000005240"/>
    </source>
</evidence>
<accession>A0A180GCG3</accession>
<protein>
    <submittedName>
        <fullName evidence="2 3">Uncharacterized protein</fullName>
    </submittedName>
</protein>
<keyword evidence="4" id="KW-1185">Reference proteome</keyword>
<keyword evidence="1" id="KW-0732">Signal</keyword>
<reference evidence="3" key="4">
    <citation type="submission" date="2025-05" db="UniProtKB">
        <authorList>
            <consortium name="EnsemblFungi"/>
        </authorList>
    </citation>
    <scope>IDENTIFICATION</scope>
    <source>
        <strain evidence="3">isolate 1-1 / race 1 (BBBD)</strain>
    </source>
</reference>
<dbReference type="OrthoDB" id="2498491at2759"/>
<organism evidence="2">
    <name type="scientific">Puccinia triticina (isolate 1-1 / race 1 (BBBD))</name>
    <name type="common">Brown leaf rust fungus</name>
    <dbReference type="NCBI Taxonomy" id="630390"/>
    <lineage>
        <taxon>Eukaryota</taxon>
        <taxon>Fungi</taxon>
        <taxon>Dikarya</taxon>
        <taxon>Basidiomycota</taxon>
        <taxon>Pucciniomycotina</taxon>
        <taxon>Pucciniomycetes</taxon>
        <taxon>Pucciniales</taxon>
        <taxon>Pucciniaceae</taxon>
        <taxon>Puccinia</taxon>
    </lineage>
</organism>
<dbReference type="AlphaFoldDB" id="A0A180GCG3"/>